<proteinExistence type="predicted"/>
<reference evidence="1" key="1">
    <citation type="submission" date="2019-08" db="EMBL/GenBank/DDBJ databases">
        <authorList>
            <person name="Kucharzyk K."/>
            <person name="Murdoch R.W."/>
            <person name="Higgins S."/>
            <person name="Loffler F."/>
        </authorList>
    </citation>
    <scope>NUCLEOTIDE SEQUENCE</scope>
</reference>
<protein>
    <submittedName>
        <fullName evidence="1">Uncharacterized protein</fullName>
    </submittedName>
</protein>
<comment type="caution">
    <text evidence="1">The sequence shown here is derived from an EMBL/GenBank/DDBJ whole genome shotgun (WGS) entry which is preliminary data.</text>
</comment>
<sequence length="78" mass="9327">MIGTDLTLVPSIIKKRKIHKVKTKKINKVKTEINWKEFHQNGGYSNENSDPLFYSKEIEIEYFVDENDPEYYDEDDQE</sequence>
<name>A0A644YJ32_9ZZZZ</name>
<accession>A0A644YJ32</accession>
<gene>
    <name evidence="1" type="ORF">SDC9_74871</name>
</gene>
<organism evidence="1">
    <name type="scientific">bioreactor metagenome</name>
    <dbReference type="NCBI Taxonomy" id="1076179"/>
    <lineage>
        <taxon>unclassified sequences</taxon>
        <taxon>metagenomes</taxon>
        <taxon>ecological metagenomes</taxon>
    </lineage>
</organism>
<dbReference type="EMBL" id="VSSQ01005230">
    <property type="protein sequence ID" value="MPM28349.1"/>
    <property type="molecule type" value="Genomic_DNA"/>
</dbReference>
<evidence type="ECO:0000313" key="1">
    <source>
        <dbReference type="EMBL" id="MPM28349.1"/>
    </source>
</evidence>
<dbReference type="AlphaFoldDB" id="A0A644YJ32"/>